<sequence>VQGPESSLDEFQRNFKNLKMEVQKIKKDPEVKNNTPYETCTTADNNTDQSSNCAPTYKDISTPTSPTIKILRDNLAELEQDYCLFKEETSNSLHQLQSLINHPNIQQLHSTVRQLEEDNEEMRQELRRVRQELVTREQHNYIIERQMEEMRSQLNTLIQHNKHNTSSAENTAQHQPDVNTQTQSISTAEETQRLQDIISSTQSTSTERNSTNTTQQGQNIGTQTKSISSTTTTQTFNSQNNRKKKSSTTVSGENREEVLVSHLPVCTKSTGAPTHIILHTGTNDLTGRRTDVTKALSVKTACRIYPSAKVIFSTLLPRPDIPQDIINQINREIAGVCAQLQNASIANHQRLHLYDHIHRDGMRLFVKILKEAT</sequence>
<reference evidence="3" key="1">
    <citation type="submission" date="2021-02" db="EMBL/GenBank/DDBJ databases">
        <title>Comparative genomics reveals that relaxation of natural selection precedes convergent phenotypic evolution of cavefish.</title>
        <authorList>
            <person name="Peng Z."/>
        </authorList>
    </citation>
    <scope>NUCLEOTIDE SEQUENCE</scope>
    <source>
        <tissue evidence="3">Muscle</tissue>
    </source>
</reference>
<feature type="compositionally biased region" description="Low complexity" evidence="2">
    <location>
        <begin position="199"/>
        <end position="240"/>
    </location>
</feature>
<dbReference type="SUPFAM" id="SSF52266">
    <property type="entry name" value="SGNH hydrolase"/>
    <property type="match status" value="1"/>
</dbReference>
<evidence type="ECO:0008006" key="5">
    <source>
        <dbReference type="Google" id="ProtNLM"/>
    </source>
</evidence>
<protein>
    <recommendedName>
        <fullName evidence="5">Scavenger receptor cysteine-rich type 1 M130</fullName>
    </recommendedName>
</protein>
<evidence type="ECO:0000313" key="3">
    <source>
        <dbReference type="EMBL" id="KAI7810238.1"/>
    </source>
</evidence>
<organism evidence="3 4">
    <name type="scientific">Triplophysa rosa</name>
    <name type="common">Cave loach</name>
    <dbReference type="NCBI Taxonomy" id="992332"/>
    <lineage>
        <taxon>Eukaryota</taxon>
        <taxon>Metazoa</taxon>
        <taxon>Chordata</taxon>
        <taxon>Craniata</taxon>
        <taxon>Vertebrata</taxon>
        <taxon>Euteleostomi</taxon>
        <taxon>Actinopterygii</taxon>
        <taxon>Neopterygii</taxon>
        <taxon>Teleostei</taxon>
        <taxon>Ostariophysi</taxon>
        <taxon>Cypriniformes</taxon>
        <taxon>Nemacheilidae</taxon>
        <taxon>Triplophysa</taxon>
    </lineage>
</organism>
<evidence type="ECO:0000256" key="1">
    <source>
        <dbReference type="SAM" id="Coils"/>
    </source>
</evidence>
<dbReference type="Proteomes" id="UP001059041">
    <property type="component" value="Linkage Group LG5"/>
</dbReference>
<evidence type="ECO:0000313" key="4">
    <source>
        <dbReference type="Proteomes" id="UP001059041"/>
    </source>
</evidence>
<dbReference type="EMBL" id="JAFHDT010000005">
    <property type="protein sequence ID" value="KAI7810238.1"/>
    <property type="molecule type" value="Genomic_DNA"/>
</dbReference>
<keyword evidence="4" id="KW-1185">Reference proteome</keyword>
<dbReference type="Gene3D" id="3.40.50.1110">
    <property type="entry name" value="SGNH hydrolase"/>
    <property type="match status" value="1"/>
</dbReference>
<accession>A0A9W8C8C0</accession>
<dbReference type="AlphaFoldDB" id="A0A9W8C8C0"/>
<name>A0A9W8C8C0_TRIRA</name>
<dbReference type="InterPro" id="IPR036514">
    <property type="entry name" value="SGNH_hydro_sf"/>
</dbReference>
<feature type="coiled-coil region" evidence="1">
    <location>
        <begin position="105"/>
        <end position="139"/>
    </location>
</feature>
<feature type="non-terminal residue" evidence="3">
    <location>
        <position position="373"/>
    </location>
</feature>
<comment type="caution">
    <text evidence="3">The sequence shown here is derived from an EMBL/GenBank/DDBJ whole genome shotgun (WGS) entry which is preliminary data.</text>
</comment>
<proteinExistence type="predicted"/>
<feature type="region of interest" description="Disordered" evidence="2">
    <location>
        <begin position="163"/>
        <end position="255"/>
    </location>
</feature>
<feature type="compositionally biased region" description="Polar residues" evidence="2">
    <location>
        <begin position="163"/>
        <end position="189"/>
    </location>
</feature>
<gene>
    <name evidence="3" type="ORF">IRJ41_023862</name>
</gene>
<evidence type="ECO:0000256" key="2">
    <source>
        <dbReference type="SAM" id="MobiDB-lite"/>
    </source>
</evidence>
<keyword evidence="1" id="KW-0175">Coiled coil</keyword>